<dbReference type="InterPro" id="IPR023299">
    <property type="entry name" value="ATPase_P-typ_cyto_dom_N"/>
</dbReference>
<gene>
    <name evidence="1" type="ORF">ACFPJA_08395</name>
</gene>
<dbReference type="AlphaFoldDB" id="A0ABD5QRB8"/>
<name>A0ABD5QRB8_9EURY</name>
<dbReference type="RefSeq" id="WP_275263247.1">
    <property type="nucleotide sequence ID" value="NZ_JBHSKV010000011.1"/>
</dbReference>
<evidence type="ECO:0000313" key="2">
    <source>
        <dbReference type="Proteomes" id="UP001596145"/>
    </source>
</evidence>
<sequence length="139" mass="14223">MDIVDVNASDEALSDAAALERLAAHPAAAAIVAAVDSTAGDASTAQIDTGNTDHAGVTPDCREVCDFRTHATGVSGAVEGREVLVGNLDLFAEQGWTVTAAIQKQAREAREFGRLPDVIGFDGQTDGSSWSATTHGKGG</sequence>
<keyword evidence="2" id="KW-1185">Reference proteome</keyword>
<protein>
    <submittedName>
        <fullName evidence="1">Uncharacterized protein</fullName>
    </submittedName>
</protein>
<proteinExistence type="predicted"/>
<reference evidence="1 2" key="1">
    <citation type="journal article" date="2019" name="Int. J. Syst. Evol. Microbiol.">
        <title>The Global Catalogue of Microorganisms (GCM) 10K type strain sequencing project: providing services to taxonomists for standard genome sequencing and annotation.</title>
        <authorList>
            <consortium name="The Broad Institute Genomics Platform"/>
            <consortium name="The Broad Institute Genome Sequencing Center for Infectious Disease"/>
            <person name="Wu L."/>
            <person name="Ma J."/>
        </authorList>
    </citation>
    <scope>NUCLEOTIDE SEQUENCE [LARGE SCALE GENOMIC DNA]</scope>
    <source>
        <strain evidence="1 2">CGMCC 1.16026</strain>
    </source>
</reference>
<evidence type="ECO:0000313" key="1">
    <source>
        <dbReference type="EMBL" id="MFC5134737.1"/>
    </source>
</evidence>
<organism evidence="1 2">
    <name type="scientific">Halorubrum glutamatedens</name>
    <dbReference type="NCBI Taxonomy" id="2707018"/>
    <lineage>
        <taxon>Archaea</taxon>
        <taxon>Methanobacteriati</taxon>
        <taxon>Methanobacteriota</taxon>
        <taxon>Stenosarchaea group</taxon>
        <taxon>Halobacteria</taxon>
        <taxon>Halobacteriales</taxon>
        <taxon>Haloferacaceae</taxon>
        <taxon>Halorubrum</taxon>
    </lineage>
</organism>
<accession>A0ABD5QRB8</accession>
<dbReference type="Gene3D" id="3.40.1110.10">
    <property type="entry name" value="Calcium-transporting ATPase, cytoplasmic domain N"/>
    <property type="match status" value="1"/>
</dbReference>
<dbReference type="Proteomes" id="UP001596145">
    <property type="component" value="Unassembled WGS sequence"/>
</dbReference>
<dbReference type="SUPFAM" id="SSF81660">
    <property type="entry name" value="Metal cation-transporting ATPase, ATP-binding domain N"/>
    <property type="match status" value="1"/>
</dbReference>
<comment type="caution">
    <text evidence="1">The sequence shown here is derived from an EMBL/GenBank/DDBJ whole genome shotgun (WGS) entry which is preliminary data.</text>
</comment>
<dbReference type="EMBL" id="JBHSKV010000011">
    <property type="protein sequence ID" value="MFC5134737.1"/>
    <property type="molecule type" value="Genomic_DNA"/>
</dbReference>